<proteinExistence type="predicted"/>
<dbReference type="EMBL" id="JAFIQS020000007">
    <property type="protein sequence ID" value="KAH9479395.1"/>
    <property type="molecule type" value="Genomic_DNA"/>
</dbReference>
<organism evidence="1 2">
    <name type="scientific">Psilocybe cubensis</name>
    <name type="common">Psychedelic mushroom</name>
    <name type="synonym">Stropharia cubensis</name>
    <dbReference type="NCBI Taxonomy" id="181762"/>
    <lineage>
        <taxon>Eukaryota</taxon>
        <taxon>Fungi</taxon>
        <taxon>Dikarya</taxon>
        <taxon>Basidiomycota</taxon>
        <taxon>Agaricomycotina</taxon>
        <taxon>Agaricomycetes</taxon>
        <taxon>Agaricomycetidae</taxon>
        <taxon>Agaricales</taxon>
        <taxon>Agaricineae</taxon>
        <taxon>Strophariaceae</taxon>
        <taxon>Psilocybe</taxon>
    </lineage>
</organism>
<keyword evidence="2" id="KW-1185">Reference proteome</keyword>
<protein>
    <submittedName>
        <fullName evidence="1">Zinc/cadmium resistance protein</fullName>
    </submittedName>
</protein>
<accession>A0ACB8GUI3</accession>
<evidence type="ECO:0000313" key="2">
    <source>
        <dbReference type="Proteomes" id="UP000664032"/>
    </source>
</evidence>
<sequence length="372" mass="40593">MKNTTRIGIVLAVSIAFFSAEIAGAYQNIGFKTKSLALIADAFHYLNDIVAYAIAFAAAYLQERGQHTHSFTYAFHRAELVGAFFNGVFLLALALSICLQSIERFVHVETVESPKLVLIIGCIGLALNIFSAIVVHDHHGHGHGHSTSFTTDPLELKITNPQRDAMHATHNHRIDPPVSAPQHNLGLVGVLTHLLGDAINNIGVIIAGIIFIKLSSPKRFYADPAVSMAISFIIFGSAVPLTLKSGRILLEASPIHLDLAKVKEDLLSIPDVLSVHDLHVWHLSQSVILGSLHVCVPLGTSLEQWEQTERYLQHCFEEYGISHVTISPEIYRDFESTSSSAEHTKAGCRLPSEDDFGCVVSELKKRKTAGGA</sequence>
<reference evidence="1" key="1">
    <citation type="submission" date="2021-10" db="EMBL/GenBank/DDBJ databases">
        <title>Psilocybe cubensis genome.</title>
        <authorList>
            <person name="Mckernan K.J."/>
            <person name="Crawford S."/>
            <person name="Trippe A."/>
            <person name="Kane L.T."/>
            <person name="Mclaughlin S."/>
        </authorList>
    </citation>
    <scope>NUCLEOTIDE SEQUENCE</scope>
    <source>
        <strain evidence="1">MGC-MH-2018</strain>
    </source>
</reference>
<dbReference type="Proteomes" id="UP000664032">
    <property type="component" value="Unassembled WGS sequence"/>
</dbReference>
<evidence type="ECO:0000313" key="1">
    <source>
        <dbReference type="EMBL" id="KAH9479395.1"/>
    </source>
</evidence>
<name>A0ACB8GUI3_PSICU</name>
<gene>
    <name evidence="1" type="ORF">JR316_0007985</name>
</gene>
<comment type="caution">
    <text evidence="1">The sequence shown here is derived from an EMBL/GenBank/DDBJ whole genome shotgun (WGS) entry which is preliminary data.</text>
</comment>